<feature type="region of interest" description="Disordered" evidence="1">
    <location>
        <begin position="1"/>
        <end position="20"/>
    </location>
</feature>
<sequence length="113" mass="12910">MASTSKTQPSQQKGEQPRKKCDYCGRWGHNFVEYRKHIDAQRREGYKPVAAVQADSGTNINHGNLHLSMLTSDLEVLINQVIVEQDLLDHYQQFVEFQGLVVQHVLDLGECDE</sequence>
<organism evidence="2 3">
    <name type="scientific">Cinchona calisaya</name>
    <dbReference type="NCBI Taxonomy" id="153742"/>
    <lineage>
        <taxon>Eukaryota</taxon>
        <taxon>Viridiplantae</taxon>
        <taxon>Streptophyta</taxon>
        <taxon>Embryophyta</taxon>
        <taxon>Tracheophyta</taxon>
        <taxon>Spermatophyta</taxon>
        <taxon>Magnoliopsida</taxon>
        <taxon>eudicotyledons</taxon>
        <taxon>Gunneridae</taxon>
        <taxon>Pentapetalae</taxon>
        <taxon>asterids</taxon>
        <taxon>lamiids</taxon>
        <taxon>Gentianales</taxon>
        <taxon>Rubiaceae</taxon>
        <taxon>Cinchonoideae</taxon>
        <taxon>Cinchoneae</taxon>
        <taxon>Cinchona</taxon>
    </lineage>
</organism>
<name>A0ABD2YUS9_9GENT</name>
<evidence type="ECO:0000313" key="3">
    <source>
        <dbReference type="Proteomes" id="UP001630127"/>
    </source>
</evidence>
<feature type="compositionally biased region" description="Polar residues" evidence="1">
    <location>
        <begin position="1"/>
        <end position="14"/>
    </location>
</feature>
<protein>
    <recommendedName>
        <fullName evidence="4">CCHC-type domain-containing protein</fullName>
    </recommendedName>
</protein>
<reference evidence="2 3" key="1">
    <citation type="submission" date="2024-11" db="EMBL/GenBank/DDBJ databases">
        <title>A near-complete genome assembly of Cinchona calisaya.</title>
        <authorList>
            <person name="Lian D.C."/>
            <person name="Zhao X.W."/>
            <person name="Wei L."/>
        </authorList>
    </citation>
    <scope>NUCLEOTIDE SEQUENCE [LARGE SCALE GENOMIC DNA]</scope>
    <source>
        <tissue evidence="2">Nenye</tissue>
    </source>
</reference>
<accession>A0ABD2YUS9</accession>
<dbReference type="Proteomes" id="UP001630127">
    <property type="component" value="Unassembled WGS sequence"/>
</dbReference>
<gene>
    <name evidence="2" type="ORF">ACH5RR_029296</name>
</gene>
<proteinExistence type="predicted"/>
<evidence type="ECO:0008006" key="4">
    <source>
        <dbReference type="Google" id="ProtNLM"/>
    </source>
</evidence>
<comment type="caution">
    <text evidence="2">The sequence shown here is derived from an EMBL/GenBank/DDBJ whole genome shotgun (WGS) entry which is preliminary data.</text>
</comment>
<keyword evidence="3" id="KW-1185">Reference proteome</keyword>
<dbReference type="AlphaFoldDB" id="A0ABD2YUS9"/>
<dbReference type="EMBL" id="JBJUIK010000012">
    <property type="protein sequence ID" value="KAL3509895.1"/>
    <property type="molecule type" value="Genomic_DNA"/>
</dbReference>
<evidence type="ECO:0000313" key="2">
    <source>
        <dbReference type="EMBL" id="KAL3509895.1"/>
    </source>
</evidence>
<evidence type="ECO:0000256" key="1">
    <source>
        <dbReference type="SAM" id="MobiDB-lite"/>
    </source>
</evidence>